<reference evidence="2" key="1">
    <citation type="submission" date="2013-09" db="EMBL/GenBank/DDBJ databases">
        <title>Corchorus olitorius genome sequencing.</title>
        <authorList>
            <person name="Alam M."/>
            <person name="Haque M.S."/>
            <person name="Islam M.S."/>
            <person name="Emdad E.M."/>
            <person name="Islam M.M."/>
            <person name="Ahmed B."/>
            <person name="Halim A."/>
            <person name="Hossen Q.M.M."/>
            <person name="Hossain M.Z."/>
            <person name="Ahmed R."/>
            <person name="Khan M.M."/>
            <person name="Islam R."/>
            <person name="Rashid M.M."/>
            <person name="Khan S.A."/>
            <person name="Rahman M.S."/>
            <person name="Alam M."/>
            <person name="Yahiya A.S."/>
            <person name="Khan M.S."/>
            <person name="Azam M.S."/>
            <person name="Haque T."/>
            <person name="Lashkar M.Z.H."/>
            <person name="Akhand A.I."/>
            <person name="Morshed G."/>
            <person name="Roy S."/>
            <person name="Uddin K.S."/>
            <person name="Rabeya T."/>
            <person name="Hossain A.S."/>
            <person name="Chowdhury A."/>
            <person name="Snigdha A.R."/>
            <person name="Mortoza M.S."/>
            <person name="Matin S.A."/>
            <person name="Hoque S.M.E."/>
            <person name="Islam M.K."/>
            <person name="Roy D.K."/>
            <person name="Haider R."/>
            <person name="Moosa M.M."/>
            <person name="Elias S.M."/>
            <person name="Hasan A.M."/>
            <person name="Jahan S."/>
            <person name="Shafiuddin M."/>
            <person name="Mahmood N."/>
            <person name="Shommy N.S."/>
        </authorList>
    </citation>
    <scope>NUCLEOTIDE SEQUENCE [LARGE SCALE GENOMIC DNA]</scope>
    <source>
        <strain evidence="2">cv. O-4</strain>
    </source>
</reference>
<protein>
    <submittedName>
        <fullName evidence="1">Uncharacterized protein</fullName>
    </submittedName>
</protein>
<gene>
    <name evidence="1" type="ORF">COLO4_23718</name>
</gene>
<dbReference type="AlphaFoldDB" id="A0A1R3IF14"/>
<evidence type="ECO:0000313" key="1">
    <source>
        <dbReference type="EMBL" id="OMO81182.1"/>
    </source>
</evidence>
<organism evidence="1 2">
    <name type="scientific">Corchorus olitorius</name>
    <dbReference type="NCBI Taxonomy" id="93759"/>
    <lineage>
        <taxon>Eukaryota</taxon>
        <taxon>Viridiplantae</taxon>
        <taxon>Streptophyta</taxon>
        <taxon>Embryophyta</taxon>
        <taxon>Tracheophyta</taxon>
        <taxon>Spermatophyta</taxon>
        <taxon>Magnoliopsida</taxon>
        <taxon>eudicotyledons</taxon>
        <taxon>Gunneridae</taxon>
        <taxon>Pentapetalae</taxon>
        <taxon>rosids</taxon>
        <taxon>malvids</taxon>
        <taxon>Malvales</taxon>
        <taxon>Malvaceae</taxon>
        <taxon>Grewioideae</taxon>
        <taxon>Apeibeae</taxon>
        <taxon>Corchorus</taxon>
    </lineage>
</organism>
<dbReference type="EMBL" id="AWUE01018334">
    <property type="protein sequence ID" value="OMO81182.1"/>
    <property type="molecule type" value="Genomic_DNA"/>
</dbReference>
<comment type="caution">
    <text evidence="1">The sequence shown here is derived from an EMBL/GenBank/DDBJ whole genome shotgun (WGS) entry which is preliminary data.</text>
</comment>
<proteinExistence type="predicted"/>
<keyword evidence="2" id="KW-1185">Reference proteome</keyword>
<evidence type="ECO:0000313" key="2">
    <source>
        <dbReference type="Proteomes" id="UP000187203"/>
    </source>
</evidence>
<dbReference type="Proteomes" id="UP000187203">
    <property type="component" value="Unassembled WGS sequence"/>
</dbReference>
<name>A0A1R3IF14_9ROSI</name>
<sequence>MAPSPSPSINNTLPYSPLEQETKLLSHNETVKCEIISWITGIMVFFFLSIISSDPTYHSAPPVTMQPIASSFSISNLTVKWEVDFNFGCQNCTFDEAHYARIEAHLSYNGNGHEFSEVYIEPFILGSNQEKKVHVKFGSSNINQTVVGRRSEENYFDKK</sequence>
<accession>A0A1R3IF14</accession>